<feature type="transmembrane region" description="Helical" evidence="6">
    <location>
        <begin position="122"/>
        <end position="141"/>
    </location>
</feature>
<evidence type="ECO:0000313" key="8">
    <source>
        <dbReference type="EMBL" id="CAK3821149.1"/>
    </source>
</evidence>
<gene>
    <name evidence="8" type="ORF">LECACI_7A001180</name>
</gene>
<dbReference type="Proteomes" id="UP001296104">
    <property type="component" value="Unassembled WGS sequence"/>
</dbReference>
<protein>
    <submittedName>
        <fullName evidence="8">Related to multidrug transporter</fullName>
    </submittedName>
</protein>
<dbReference type="GO" id="GO:0005886">
    <property type="term" value="C:plasma membrane"/>
    <property type="evidence" value="ECO:0007669"/>
    <property type="project" value="TreeGrafter"/>
</dbReference>
<feature type="transmembrane region" description="Helical" evidence="6">
    <location>
        <begin position="249"/>
        <end position="274"/>
    </location>
</feature>
<dbReference type="InterPro" id="IPR036259">
    <property type="entry name" value="MFS_trans_sf"/>
</dbReference>
<dbReference type="SUPFAM" id="SSF103473">
    <property type="entry name" value="MFS general substrate transporter"/>
    <property type="match status" value="1"/>
</dbReference>
<reference evidence="8" key="1">
    <citation type="submission" date="2023-11" db="EMBL/GenBank/DDBJ databases">
        <authorList>
            <person name="Alioto T."/>
            <person name="Alioto T."/>
            <person name="Gomez Garrido J."/>
        </authorList>
    </citation>
    <scope>NUCLEOTIDE SEQUENCE</scope>
</reference>
<feature type="domain" description="Major facilitator superfamily (MFS) profile" evidence="7">
    <location>
        <begin position="56"/>
        <end position="549"/>
    </location>
</feature>
<comment type="caution">
    <text evidence="8">The sequence shown here is derived from an EMBL/GenBank/DDBJ whole genome shotgun (WGS) entry which is preliminary data.</text>
</comment>
<comment type="subcellular location">
    <subcellularLocation>
        <location evidence="1">Membrane</location>
        <topology evidence="1">Multi-pass membrane protein</topology>
    </subcellularLocation>
</comment>
<keyword evidence="3 6" id="KW-1133">Transmembrane helix</keyword>
<name>A0AAI8YSI4_9PEZI</name>
<feature type="transmembrane region" description="Helical" evidence="6">
    <location>
        <begin position="209"/>
        <end position="229"/>
    </location>
</feature>
<feature type="transmembrane region" description="Helical" evidence="6">
    <location>
        <begin position="180"/>
        <end position="203"/>
    </location>
</feature>
<evidence type="ECO:0000256" key="6">
    <source>
        <dbReference type="SAM" id="Phobius"/>
    </source>
</evidence>
<dbReference type="GO" id="GO:0022857">
    <property type="term" value="F:transmembrane transporter activity"/>
    <property type="evidence" value="ECO:0007669"/>
    <property type="project" value="InterPro"/>
</dbReference>
<evidence type="ECO:0000256" key="2">
    <source>
        <dbReference type="ARBA" id="ARBA00022692"/>
    </source>
</evidence>
<feature type="transmembrane region" description="Helical" evidence="6">
    <location>
        <begin position="353"/>
        <end position="374"/>
    </location>
</feature>
<keyword evidence="2 6" id="KW-0812">Transmembrane</keyword>
<feature type="transmembrane region" description="Helical" evidence="6">
    <location>
        <begin position="280"/>
        <end position="297"/>
    </location>
</feature>
<accession>A0AAI8YSI4</accession>
<dbReference type="Pfam" id="PF07690">
    <property type="entry name" value="MFS_1"/>
    <property type="match status" value="1"/>
</dbReference>
<proteinExistence type="predicted"/>
<evidence type="ECO:0000256" key="5">
    <source>
        <dbReference type="SAM" id="MobiDB-lite"/>
    </source>
</evidence>
<evidence type="ECO:0000256" key="1">
    <source>
        <dbReference type="ARBA" id="ARBA00004141"/>
    </source>
</evidence>
<feature type="transmembrane region" description="Helical" evidence="6">
    <location>
        <begin position="55"/>
        <end position="81"/>
    </location>
</feature>
<dbReference type="Gene3D" id="1.20.1250.20">
    <property type="entry name" value="MFS general substrate transporter like domains"/>
    <property type="match status" value="1"/>
</dbReference>
<feature type="transmembrane region" description="Helical" evidence="6">
    <location>
        <begin position="93"/>
        <end position="110"/>
    </location>
</feature>
<feature type="region of interest" description="Disordered" evidence="5">
    <location>
        <begin position="1"/>
        <end position="21"/>
    </location>
</feature>
<dbReference type="PRINTS" id="PR01036">
    <property type="entry name" value="TCRTETB"/>
</dbReference>
<dbReference type="PANTHER" id="PTHR23501">
    <property type="entry name" value="MAJOR FACILITATOR SUPERFAMILY"/>
    <property type="match status" value="1"/>
</dbReference>
<organism evidence="8 9">
    <name type="scientific">Lecanosticta acicola</name>
    <dbReference type="NCBI Taxonomy" id="111012"/>
    <lineage>
        <taxon>Eukaryota</taxon>
        <taxon>Fungi</taxon>
        <taxon>Dikarya</taxon>
        <taxon>Ascomycota</taxon>
        <taxon>Pezizomycotina</taxon>
        <taxon>Dothideomycetes</taxon>
        <taxon>Dothideomycetidae</taxon>
        <taxon>Mycosphaerellales</taxon>
        <taxon>Mycosphaerellaceae</taxon>
        <taxon>Lecanosticta</taxon>
    </lineage>
</organism>
<feature type="transmembrane region" description="Helical" evidence="6">
    <location>
        <begin position="410"/>
        <end position="429"/>
    </location>
</feature>
<dbReference type="EMBL" id="CAVMBE010000004">
    <property type="protein sequence ID" value="CAK3821149.1"/>
    <property type="molecule type" value="Genomic_DNA"/>
</dbReference>
<dbReference type="InterPro" id="IPR011701">
    <property type="entry name" value="MFS"/>
</dbReference>
<feature type="transmembrane region" description="Helical" evidence="6">
    <location>
        <begin position="450"/>
        <end position="476"/>
    </location>
</feature>
<keyword evidence="9" id="KW-1185">Reference proteome</keyword>
<keyword evidence="4 6" id="KW-0472">Membrane</keyword>
<evidence type="ECO:0000313" key="9">
    <source>
        <dbReference type="Proteomes" id="UP001296104"/>
    </source>
</evidence>
<evidence type="ECO:0000256" key="3">
    <source>
        <dbReference type="ARBA" id="ARBA00022989"/>
    </source>
</evidence>
<dbReference type="PANTHER" id="PTHR23501:SF156">
    <property type="entry name" value="TRANSPORTER, PUTATIVE-RELATED"/>
    <property type="match status" value="1"/>
</dbReference>
<feature type="compositionally biased region" description="Basic and acidic residues" evidence="5">
    <location>
        <begin position="1"/>
        <end position="14"/>
    </location>
</feature>
<feature type="transmembrane region" description="Helical" evidence="6">
    <location>
        <begin position="522"/>
        <end position="544"/>
    </location>
</feature>
<evidence type="ECO:0000259" key="7">
    <source>
        <dbReference type="PROSITE" id="PS50850"/>
    </source>
</evidence>
<sequence>MEDVKGLDPARDGVDGNIVAGNNEAKPASEAHIDGIEDASPSTPPPAGKSWRFKLAFLGLACIDFVFQFDATALGVALPTVAHALGGTTTQSLFANISYLLCVVVATPIWTSVSDVQGRKPLLLAAAAFFFVGSIVFAVAQDMPTLIAGRVLQGIGGGGINVLVETIVADMTTLKERSFWLGIMGVPIATGNVLGTPLGGVLAGADWRWLGWINLPFIGVGFPLVLVFLRLRSVVGDESPWQRLRGLDWIGMLGFSGAIISLVLALGCAGELYPWDAWETLFPLLLGVALLLAFAFYERYPTSPIVPHRIYRPRTAWVTLLCGFLQGLAMFSILQYLPLFYQSAALLPILKMVVYLLPSAFASIFLSLAAMLLVGPVGQGYRYFIWALWVIATLGTGLLCLLGPGSSTGMLIGIPIIWSSGVTALRMLMLPLQASVTHIDDTNLAIGQLLTLRLFGGVVGLAIASGTFGSVFSASISKLGALTGPLSVLNDSSKAIEFIPELRKIDVPAEALRDVLKIYAKAFHTVVYIMTGLAGLGLLASFFMEELEMQKEELGQQRFEDKAPTTTTTTTI</sequence>
<feature type="transmembrane region" description="Helical" evidence="6">
    <location>
        <begin position="383"/>
        <end position="404"/>
    </location>
</feature>
<feature type="transmembrane region" description="Helical" evidence="6">
    <location>
        <begin position="317"/>
        <end position="341"/>
    </location>
</feature>
<evidence type="ECO:0000256" key="4">
    <source>
        <dbReference type="ARBA" id="ARBA00023136"/>
    </source>
</evidence>
<dbReference type="InterPro" id="IPR020846">
    <property type="entry name" value="MFS_dom"/>
</dbReference>
<dbReference type="PROSITE" id="PS50850">
    <property type="entry name" value="MFS"/>
    <property type="match status" value="1"/>
</dbReference>
<dbReference type="AlphaFoldDB" id="A0AAI8YSI4"/>